<dbReference type="Gene3D" id="1.10.10.60">
    <property type="entry name" value="Homeodomain-like"/>
    <property type="match status" value="1"/>
</dbReference>
<keyword evidence="2 3" id="KW-0238">DNA-binding</keyword>
<dbReference type="AlphaFoldDB" id="A0A2W0HUU2"/>
<accession>A0A2W0HUU2</accession>
<dbReference type="Proteomes" id="UP000248066">
    <property type="component" value="Unassembled WGS sequence"/>
</dbReference>
<dbReference type="InterPro" id="IPR023772">
    <property type="entry name" value="DNA-bd_HTH_TetR-type_CS"/>
</dbReference>
<proteinExistence type="predicted"/>
<gene>
    <name evidence="5" type="ORF">CR205_02235</name>
</gene>
<dbReference type="Gene3D" id="1.10.357.10">
    <property type="entry name" value="Tetracycline Repressor, domain 2"/>
    <property type="match status" value="1"/>
</dbReference>
<evidence type="ECO:0000256" key="1">
    <source>
        <dbReference type="ARBA" id="ARBA00022491"/>
    </source>
</evidence>
<dbReference type="PROSITE" id="PS01081">
    <property type="entry name" value="HTH_TETR_1"/>
    <property type="match status" value="1"/>
</dbReference>
<comment type="caution">
    <text evidence="5">The sequence shown here is derived from an EMBL/GenBank/DDBJ whole genome shotgun (WGS) entry which is preliminary data.</text>
</comment>
<dbReference type="EMBL" id="PDOF01000001">
    <property type="protein sequence ID" value="PYZ97438.1"/>
    <property type="molecule type" value="Genomic_DNA"/>
</dbReference>
<keyword evidence="6" id="KW-1185">Reference proteome</keyword>
<dbReference type="InterPro" id="IPR009057">
    <property type="entry name" value="Homeodomain-like_sf"/>
</dbReference>
<dbReference type="PANTHER" id="PTHR43479:SF11">
    <property type="entry name" value="ACREF_ENVCD OPERON REPRESSOR-RELATED"/>
    <property type="match status" value="1"/>
</dbReference>
<protein>
    <submittedName>
        <fullName evidence="5">TetR family transcriptional regulator</fullName>
    </submittedName>
</protein>
<dbReference type="GO" id="GO:0003677">
    <property type="term" value="F:DNA binding"/>
    <property type="evidence" value="ECO:0007669"/>
    <property type="project" value="UniProtKB-UniRule"/>
</dbReference>
<dbReference type="PROSITE" id="PS50977">
    <property type="entry name" value="HTH_TETR_2"/>
    <property type="match status" value="1"/>
</dbReference>
<evidence type="ECO:0000256" key="2">
    <source>
        <dbReference type="ARBA" id="ARBA00023125"/>
    </source>
</evidence>
<sequence>MVENKEGLILAAAASSFSMYGYKGTTMDKVAALAGIGKGTIYTAFKNKEALFDAVLQQIITEMEQVFYTNILPERTVSENLHSALYHLLSFRRDHQVMMKLAYEVRMFGSDHSKRAMDKIEDAIIDCLKRQLEQAESQGKLQMRKSEVTAFLLYKQYMALVFDYEEKYGPLEKEEIARILEDHFLYSLIHNKKR</sequence>
<evidence type="ECO:0000256" key="3">
    <source>
        <dbReference type="PROSITE-ProRule" id="PRU00335"/>
    </source>
</evidence>
<name>A0A2W0HUU2_9BACI</name>
<feature type="DNA-binding region" description="H-T-H motif" evidence="3">
    <location>
        <begin position="26"/>
        <end position="45"/>
    </location>
</feature>
<reference evidence="5 6" key="1">
    <citation type="submission" date="2017-10" db="EMBL/GenBank/DDBJ databases">
        <title>Bacillus sp. nov., a halophilic bacterium isolated from a Yangshapao Lake.</title>
        <authorList>
            <person name="Wang H."/>
        </authorList>
    </citation>
    <scope>NUCLEOTIDE SEQUENCE [LARGE SCALE GENOMIC DNA]</scope>
    <source>
        <strain evidence="5 6">YSP-3</strain>
    </source>
</reference>
<keyword evidence="1" id="KW-0678">Repressor</keyword>
<evidence type="ECO:0000259" key="4">
    <source>
        <dbReference type="PROSITE" id="PS50977"/>
    </source>
</evidence>
<evidence type="ECO:0000313" key="6">
    <source>
        <dbReference type="Proteomes" id="UP000248066"/>
    </source>
</evidence>
<dbReference type="InterPro" id="IPR050624">
    <property type="entry name" value="HTH-type_Tx_Regulator"/>
</dbReference>
<dbReference type="PRINTS" id="PR00455">
    <property type="entry name" value="HTHTETR"/>
</dbReference>
<dbReference type="SUPFAM" id="SSF48498">
    <property type="entry name" value="Tetracyclin repressor-like, C-terminal domain"/>
    <property type="match status" value="1"/>
</dbReference>
<dbReference type="Pfam" id="PF00440">
    <property type="entry name" value="TetR_N"/>
    <property type="match status" value="1"/>
</dbReference>
<dbReference type="InterPro" id="IPR036271">
    <property type="entry name" value="Tet_transcr_reg_TetR-rel_C_sf"/>
</dbReference>
<dbReference type="InterPro" id="IPR001647">
    <property type="entry name" value="HTH_TetR"/>
</dbReference>
<dbReference type="OrthoDB" id="9812484at2"/>
<dbReference type="SUPFAM" id="SSF46689">
    <property type="entry name" value="Homeodomain-like"/>
    <property type="match status" value="1"/>
</dbReference>
<dbReference type="PANTHER" id="PTHR43479">
    <property type="entry name" value="ACREF/ENVCD OPERON REPRESSOR-RELATED"/>
    <property type="match status" value="1"/>
</dbReference>
<organism evidence="5 6">
    <name type="scientific">Alteribacter lacisalsi</name>
    <dbReference type="NCBI Taxonomy" id="2045244"/>
    <lineage>
        <taxon>Bacteria</taxon>
        <taxon>Bacillati</taxon>
        <taxon>Bacillota</taxon>
        <taxon>Bacilli</taxon>
        <taxon>Bacillales</taxon>
        <taxon>Bacillaceae</taxon>
        <taxon>Alteribacter</taxon>
    </lineage>
</organism>
<feature type="domain" description="HTH tetR-type" evidence="4">
    <location>
        <begin position="3"/>
        <end position="63"/>
    </location>
</feature>
<evidence type="ECO:0000313" key="5">
    <source>
        <dbReference type="EMBL" id="PYZ97438.1"/>
    </source>
</evidence>
<dbReference type="RefSeq" id="WP_110516520.1">
    <property type="nucleotide sequence ID" value="NZ_PDOF01000001.1"/>
</dbReference>